<proteinExistence type="predicted"/>
<dbReference type="EMBL" id="UOEA01000021">
    <property type="protein sequence ID" value="VAV82523.1"/>
    <property type="molecule type" value="Genomic_DNA"/>
</dbReference>
<name>A0A3B0RCX6_9ZZZZ</name>
<evidence type="ECO:0000313" key="1">
    <source>
        <dbReference type="EMBL" id="VAV82523.1"/>
    </source>
</evidence>
<protein>
    <submittedName>
        <fullName evidence="1">Uncharacterized protein</fullName>
    </submittedName>
</protein>
<organism evidence="1">
    <name type="scientific">hydrothermal vent metagenome</name>
    <dbReference type="NCBI Taxonomy" id="652676"/>
    <lineage>
        <taxon>unclassified sequences</taxon>
        <taxon>metagenomes</taxon>
        <taxon>ecological metagenomes</taxon>
    </lineage>
</organism>
<sequence>MGLSVRFPANCRTEASKIAWCYRAEELLRIYHNIMGRWSKRPIDNSEWDKLSGNIKARFSFKAEALTKAEWDEYRDNFHRPKEQAIIGASLASRALAKGSAFWAIDIDGDIS</sequence>
<gene>
    <name evidence="1" type="ORF">MNBD_DELTA01-1619</name>
</gene>
<dbReference type="AlphaFoldDB" id="A0A3B0RCX6"/>
<reference evidence="1" key="1">
    <citation type="submission" date="2018-06" db="EMBL/GenBank/DDBJ databases">
        <authorList>
            <person name="Zhirakovskaya E."/>
        </authorList>
    </citation>
    <scope>NUCLEOTIDE SEQUENCE</scope>
</reference>
<accession>A0A3B0RCX6</accession>